<name>A0A2P2NS26_RHIMU</name>
<evidence type="ECO:0000313" key="1">
    <source>
        <dbReference type="EMBL" id="MBX45234.1"/>
    </source>
</evidence>
<reference evidence="1" key="1">
    <citation type="submission" date="2018-02" db="EMBL/GenBank/DDBJ databases">
        <title>Rhizophora mucronata_Transcriptome.</title>
        <authorList>
            <person name="Meera S.P."/>
            <person name="Sreeshan A."/>
            <person name="Augustine A."/>
        </authorList>
    </citation>
    <scope>NUCLEOTIDE SEQUENCE</scope>
    <source>
        <tissue evidence="1">Leaf</tissue>
    </source>
</reference>
<organism evidence="1">
    <name type="scientific">Rhizophora mucronata</name>
    <name type="common">Asiatic mangrove</name>
    <dbReference type="NCBI Taxonomy" id="61149"/>
    <lineage>
        <taxon>Eukaryota</taxon>
        <taxon>Viridiplantae</taxon>
        <taxon>Streptophyta</taxon>
        <taxon>Embryophyta</taxon>
        <taxon>Tracheophyta</taxon>
        <taxon>Spermatophyta</taxon>
        <taxon>Magnoliopsida</taxon>
        <taxon>eudicotyledons</taxon>
        <taxon>Gunneridae</taxon>
        <taxon>Pentapetalae</taxon>
        <taxon>rosids</taxon>
        <taxon>fabids</taxon>
        <taxon>Malpighiales</taxon>
        <taxon>Rhizophoraceae</taxon>
        <taxon>Rhizophora</taxon>
    </lineage>
</organism>
<protein>
    <submittedName>
        <fullName evidence="1">Uncharacterized protein</fullName>
    </submittedName>
</protein>
<accession>A0A2P2NS26</accession>
<sequence>MCLRTDLETWSD</sequence>
<proteinExistence type="predicted"/>
<dbReference type="EMBL" id="GGEC01064750">
    <property type="protein sequence ID" value="MBX45234.1"/>
    <property type="molecule type" value="Transcribed_RNA"/>
</dbReference>